<dbReference type="InterPro" id="IPR036390">
    <property type="entry name" value="WH_DNA-bd_sf"/>
</dbReference>
<dbReference type="GO" id="GO:0043565">
    <property type="term" value="F:sequence-specific DNA binding"/>
    <property type="evidence" value="ECO:0007669"/>
    <property type="project" value="TreeGrafter"/>
</dbReference>
<dbReference type="Pfam" id="PF00126">
    <property type="entry name" value="HTH_1"/>
    <property type="match status" value="1"/>
</dbReference>
<dbReference type="EMBL" id="JABAIM010000002">
    <property type="protein sequence ID" value="NLR75597.1"/>
    <property type="molecule type" value="Genomic_DNA"/>
</dbReference>
<dbReference type="PANTHER" id="PTHR30537">
    <property type="entry name" value="HTH-TYPE TRANSCRIPTIONAL REGULATOR"/>
    <property type="match status" value="1"/>
</dbReference>
<dbReference type="InterPro" id="IPR005119">
    <property type="entry name" value="LysR_subst-bd"/>
</dbReference>
<dbReference type="InterPro" id="IPR058163">
    <property type="entry name" value="LysR-type_TF_proteobact-type"/>
</dbReference>
<proteinExistence type="inferred from homology"/>
<dbReference type="Proteomes" id="UP000587991">
    <property type="component" value="Unassembled WGS sequence"/>
</dbReference>
<dbReference type="Pfam" id="PF03466">
    <property type="entry name" value="LysR_substrate"/>
    <property type="match status" value="1"/>
</dbReference>
<dbReference type="PROSITE" id="PS50931">
    <property type="entry name" value="HTH_LYSR"/>
    <property type="match status" value="1"/>
</dbReference>
<dbReference type="Gene3D" id="3.40.190.290">
    <property type="match status" value="1"/>
</dbReference>
<evidence type="ECO:0000313" key="7">
    <source>
        <dbReference type="Proteomes" id="UP000587991"/>
    </source>
</evidence>
<evidence type="ECO:0000256" key="1">
    <source>
        <dbReference type="ARBA" id="ARBA00009437"/>
    </source>
</evidence>
<dbReference type="SUPFAM" id="SSF46785">
    <property type="entry name" value="Winged helix' DNA-binding domain"/>
    <property type="match status" value="1"/>
</dbReference>
<dbReference type="PRINTS" id="PR00039">
    <property type="entry name" value="HTHLYSR"/>
</dbReference>
<reference evidence="6 7" key="1">
    <citation type="submission" date="2020-04" db="EMBL/GenBank/DDBJ databases">
        <title>Draft genome of Leeia sp. IMCC25680.</title>
        <authorList>
            <person name="Song J."/>
            <person name="Cho J.-C."/>
        </authorList>
    </citation>
    <scope>NUCLEOTIDE SEQUENCE [LARGE SCALE GENOMIC DNA]</scope>
    <source>
        <strain evidence="6 7">IMCC25680</strain>
    </source>
</reference>
<evidence type="ECO:0000259" key="5">
    <source>
        <dbReference type="PROSITE" id="PS50931"/>
    </source>
</evidence>
<keyword evidence="2" id="KW-0805">Transcription regulation</keyword>
<feature type="domain" description="HTH lysR-type" evidence="5">
    <location>
        <begin position="1"/>
        <end position="59"/>
    </location>
</feature>
<dbReference type="SUPFAM" id="SSF53850">
    <property type="entry name" value="Periplasmic binding protein-like II"/>
    <property type="match status" value="1"/>
</dbReference>
<evidence type="ECO:0000256" key="2">
    <source>
        <dbReference type="ARBA" id="ARBA00023015"/>
    </source>
</evidence>
<dbReference type="GO" id="GO:0003700">
    <property type="term" value="F:DNA-binding transcription factor activity"/>
    <property type="evidence" value="ECO:0007669"/>
    <property type="project" value="InterPro"/>
</dbReference>
<keyword evidence="4" id="KW-0804">Transcription</keyword>
<comment type="caution">
    <text evidence="6">The sequence shown here is derived from an EMBL/GenBank/DDBJ whole genome shotgun (WGS) entry which is preliminary data.</text>
</comment>
<name>A0A847S9H4_9NEIS</name>
<protein>
    <submittedName>
        <fullName evidence="6">LysR family transcriptional regulator</fullName>
    </submittedName>
</protein>
<dbReference type="Gene3D" id="1.10.10.10">
    <property type="entry name" value="Winged helix-like DNA-binding domain superfamily/Winged helix DNA-binding domain"/>
    <property type="match status" value="1"/>
</dbReference>
<dbReference type="AlphaFoldDB" id="A0A847S9H4"/>
<organism evidence="6 7">
    <name type="scientific">Leeia aquatica</name>
    <dbReference type="NCBI Taxonomy" id="2725557"/>
    <lineage>
        <taxon>Bacteria</taxon>
        <taxon>Pseudomonadati</taxon>
        <taxon>Pseudomonadota</taxon>
        <taxon>Betaproteobacteria</taxon>
        <taxon>Neisseriales</taxon>
        <taxon>Leeiaceae</taxon>
        <taxon>Leeia</taxon>
    </lineage>
</organism>
<evidence type="ECO:0000256" key="4">
    <source>
        <dbReference type="ARBA" id="ARBA00023163"/>
    </source>
</evidence>
<gene>
    <name evidence="6" type="ORF">HF682_10535</name>
</gene>
<sequence>MDRLRQMAVFAEVMQAGSFSAAARRLDMTPSAVSQHIRQLEQSLGLVLLHRSTRRLAATEAGSRFYEGCAEMVAAARRAEQALHLLRDEPEGELRLAAPIDFGGLLAQALAPLRRFPRLSVQLLLDDRRVDLIEERVDVAIRVGSQPDSNQVARPLGVIPRQLCAAPAYLASHGMPQHPQDLLAHDWLCRPGGEWLELSGPSGQLERLRVEGRARANQVSTLHALCIAGWGIHIGVGFSDRQALAEGRLLAILPDWHLSGMPAHAVTLRRDAQPAKVRHTLDILTGFFRQADYVLSSSFSLHTEV</sequence>
<dbReference type="CDD" id="cd08422">
    <property type="entry name" value="PBP2_CrgA_like"/>
    <property type="match status" value="1"/>
</dbReference>
<dbReference type="FunFam" id="1.10.10.10:FF:000001">
    <property type="entry name" value="LysR family transcriptional regulator"/>
    <property type="match status" value="1"/>
</dbReference>
<dbReference type="InterPro" id="IPR036388">
    <property type="entry name" value="WH-like_DNA-bd_sf"/>
</dbReference>
<keyword evidence="7" id="KW-1185">Reference proteome</keyword>
<keyword evidence="3" id="KW-0238">DNA-binding</keyword>
<dbReference type="InterPro" id="IPR000847">
    <property type="entry name" value="LysR_HTH_N"/>
</dbReference>
<dbReference type="PANTHER" id="PTHR30537:SF30">
    <property type="entry name" value="TRANSCRIPTIONAL REGULATOR-RELATED"/>
    <property type="match status" value="1"/>
</dbReference>
<comment type="similarity">
    <text evidence="1">Belongs to the LysR transcriptional regulatory family.</text>
</comment>
<dbReference type="RefSeq" id="WP_168877252.1">
    <property type="nucleotide sequence ID" value="NZ_JABAIM010000002.1"/>
</dbReference>
<accession>A0A847S9H4</accession>
<evidence type="ECO:0000256" key="3">
    <source>
        <dbReference type="ARBA" id="ARBA00023125"/>
    </source>
</evidence>
<evidence type="ECO:0000313" key="6">
    <source>
        <dbReference type="EMBL" id="NLR75597.1"/>
    </source>
</evidence>
<dbReference type="GO" id="GO:0006351">
    <property type="term" value="P:DNA-templated transcription"/>
    <property type="evidence" value="ECO:0007669"/>
    <property type="project" value="TreeGrafter"/>
</dbReference>